<organism evidence="1 2">
    <name type="scientific">Collybia nuda</name>
    <dbReference type="NCBI Taxonomy" id="64659"/>
    <lineage>
        <taxon>Eukaryota</taxon>
        <taxon>Fungi</taxon>
        <taxon>Dikarya</taxon>
        <taxon>Basidiomycota</taxon>
        <taxon>Agaricomycotina</taxon>
        <taxon>Agaricomycetes</taxon>
        <taxon>Agaricomycetidae</taxon>
        <taxon>Agaricales</taxon>
        <taxon>Tricholomatineae</taxon>
        <taxon>Clitocybaceae</taxon>
        <taxon>Collybia</taxon>
    </lineage>
</organism>
<evidence type="ECO:0000313" key="2">
    <source>
        <dbReference type="Proteomes" id="UP000807353"/>
    </source>
</evidence>
<dbReference type="EMBL" id="MU150229">
    <property type="protein sequence ID" value="KAF9469994.1"/>
    <property type="molecule type" value="Genomic_DNA"/>
</dbReference>
<dbReference type="AlphaFoldDB" id="A0A9P5YJZ7"/>
<comment type="caution">
    <text evidence="1">The sequence shown here is derived from an EMBL/GenBank/DDBJ whole genome shotgun (WGS) entry which is preliminary data.</text>
</comment>
<name>A0A9P5YJZ7_9AGAR</name>
<accession>A0A9P5YJZ7</accession>
<reference evidence="1" key="1">
    <citation type="submission" date="2020-11" db="EMBL/GenBank/DDBJ databases">
        <authorList>
            <consortium name="DOE Joint Genome Institute"/>
            <person name="Ahrendt S."/>
            <person name="Riley R."/>
            <person name="Andreopoulos W."/>
            <person name="Labutti K."/>
            <person name="Pangilinan J."/>
            <person name="Ruiz-Duenas F.J."/>
            <person name="Barrasa J.M."/>
            <person name="Sanchez-Garcia M."/>
            <person name="Camarero S."/>
            <person name="Miyauchi S."/>
            <person name="Serrano A."/>
            <person name="Linde D."/>
            <person name="Babiker R."/>
            <person name="Drula E."/>
            <person name="Ayuso-Fernandez I."/>
            <person name="Pacheco R."/>
            <person name="Padilla G."/>
            <person name="Ferreira P."/>
            <person name="Barriuso J."/>
            <person name="Kellner H."/>
            <person name="Castanera R."/>
            <person name="Alfaro M."/>
            <person name="Ramirez L."/>
            <person name="Pisabarro A.G."/>
            <person name="Kuo A."/>
            <person name="Tritt A."/>
            <person name="Lipzen A."/>
            <person name="He G."/>
            <person name="Yan M."/>
            <person name="Ng V."/>
            <person name="Cullen D."/>
            <person name="Martin F."/>
            <person name="Rosso M.-N."/>
            <person name="Henrissat B."/>
            <person name="Hibbett D."/>
            <person name="Martinez A.T."/>
            <person name="Grigoriev I.V."/>
        </authorList>
    </citation>
    <scope>NUCLEOTIDE SEQUENCE</scope>
    <source>
        <strain evidence="1">CBS 247.69</strain>
    </source>
</reference>
<gene>
    <name evidence="1" type="ORF">BDZ94DRAFT_48958</name>
</gene>
<proteinExistence type="predicted"/>
<sequence length="58" mass="6313">MKAQGPGTPSCNRSFLRKAQSCCAGPLCQIVTLLSKQVRDVLETYATDLVREILSCIV</sequence>
<dbReference type="Proteomes" id="UP000807353">
    <property type="component" value="Unassembled WGS sequence"/>
</dbReference>
<keyword evidence="2" id="KW-1185">Reference proteome</keyword>
<protein>
    <submittedName>
        <fullName evidence="1">Uncharacterized protein</fullName>
    </submittedName>
</protein>
<evidence type="ECO:0000313" key="1">
    <source>
        <dbReference type="EMBL" id="KAF9469994.1"/>
    </source>
</evidence>